<dbReference type="Gene3D" id="1.10.10.1450">
    <property type="match status" value="1"/>
</dbReference>
<feature type="domain" description="Mos1 transposase HTH" evidence="13">
    <location>
        <begin position="8"/>
        <end position="57"/>
    </location>
</feature>
<dbReference type="Pfam" id="PF00266">
    <property type="entry name" value="Aminotran_5"/>
    <property type="match status" value="1"/>
</dbReference>
<evidence type="ECO:0000313" key="15">
    <source>
        <dbReference type="Proteomes" id="UP000078540"/>
    </source>
</evidence>
<feature type="domain" description="Aminotransferase class V" evidence="12">
    <location>
        <begin position="132"/>
        <end position="465"/>
    </location>
</feature>
<keyword evidence="8" id="KW-0663">Pyridoxal phosphate</keyword>
<dbReference type="InterPro" id="IPR036388">
    <property type="entry name" value="WH-like_DNA-bd_sf"/>
</dbReference>
<proteinExistence type="inferred from homology"/>
<comment type="cofactor">
    <cofactor evidence="1">
        <name>pyridoxal 5'-phosphate</name>
        <dbReference type="ChEBI" id="CHEBI:597326"/>
    </cofactor>
</comment>
<keyword evidence="6" id="KW-0028">Amino-acid biosynthesis</keyword>
<evidence type="ECO:0000313" key="14">
    <source>
        <dbReference type="EMBL" id="KYM79759.1"/>
    </source>
</evidence>
<evidence type="ECO:0000256" key="11">
    <source>
        <dbReference type="ARBA" id="ARBA00049007"/>
    </source>
</evidence>
<evidence type="ECO:0000256" key="5">
    <source>
        <dbReference type="ARBA" id="ARBA00022576"/>
    </source>
</evidence>
<dbReference type="Gene3D" id="1.10.10.10">
    <property type="entry name" value="Winged helix-like DNA-binding domain superfamily/Winged helix DNA-binding domain"/>
    <property type="match status" value="1"/>
</dbReference>
<dbReference type="PANTHER" id="PTHR43247">
    <property type="entry name" value="PHOSPHOSERINE AMINOTRANSFERASE"/>
    <property type="match status" value="1"/>
</dbReference>
<comment type="pathway">
    <text evidence="2">Amino-acid biosynthesis; L-serine biosynthesis; L-serine from 3-phospho-D-glycerate: step 2/3.</text>
</comment>
<dbReference type="GO" id="GO:0006564">
    <property type="term" value="P:L-serine biosynthetic process"/>
    <property type="evidence" value="ECO:0007669"/>
    <property type="project" value="UniProtKB-KW"/>
</dbReference>
<evidence type="ECO:0000256" key="9">
    <source>
        <dbReference type="ARBA" id="ARBA00023299"/>
    </source>
</evidence>
<keyword evidence="7 14" id="KW-0808">Transferase</keyword>
<dbReference type="InterPro" id="IPR015421">
    <property type="entry name" value="PyrdxlP-dep_Trfase_major"/>
</dbReference>
<dbReference type="UniPathway" id="UPA00244">
    <property type="reaction ID" value="UER00311"/>
</dbReference>
<protein>
    <recommendedName>
        <fullName evidence="4">phosphoserine transaminase</fullName>
        <ecNumber evidence="4">2.6.1.52</ecNumber>
    </recommendedName>
</protein>
<gene>
    <name evidence="14" type="ORF">ALC53_09808</name>
</gene>
<dbReference type="FunFam" id="3.90.1150.10:FF:000006">
    <property type="entry name" value="Phosphoserine aminotransferase"/>
    <property type="match status" value="1"/>
</dbReference>
<evidence type="ECO:0000256" key="3">
    <source>
        <dbReference type="ARBA" id="ARBA00006904"/>
    </source>
</evidence>
<comment type="catalytic activity">
    <reaction evidence="11">
        <text>O-phospho-L-serine + 2-oxoglutarate = 3-phosphooxypyruvate + L-glutamate</text>
        <dbReference type="Rhea" id="RHEA:14329"/>
        <dbReference type="ChEBI" id="CHEBI:16810"/>
        <dbReference type="ChEBI" id="CHEBI:18110"/>
        <dbReference type="ChEBI" id="CHEBI:29985"/>
        <dbReference type="ChEBI" id="CHEBI:57524"/>
        <dbReference type="EC" id="2.6.1.52"/>
    </reaction>
</comment>
<comment type="catalytic activity">
    <reaction evidence="10">
        <text>4-(phosphooxy)-L-threonine + 2-oxoglutarate = (R)-3-hydroxy-2-oxo-4-phosphooxybutanoate + L-glutamate</text>
        <dbReference type="Rhea" id="RHEA:16573"/>
        <dbReference type="ChEBI" id="CHEBI:16810"/>
        <dbReference type="ChEBI" id="CHEBI:29985"/>
        <dbReference type="ChEBI" id="CHEBI:58452"/>
        <dbReference type="ChEBI" id="CHEBI:58538"/>
        <dbReference type="EC" id="2.6.1.52"/>
    </reaction>
</comment>
<reference evidence="14 15" key="1">
    <citation type="submission" date="2015-09" db="EMBL/GenBank/DDBJ databases">
        <title>Atta colombica WGS genome.</title>
        <authorList>
            <person name="Nygaard S."/>
            <person name="Hu H."/>
            <person name="Boomsma J."/>
            <person name="Zhang G."/>
        </authorList>
    </citation>
    <scope>NUCLEOTIDE SEQUENCE [LARGE SCALE GENOMIC DNA]</scope>
    <source>
        <strain evidence="14">Treedump-2</strain>
        <tissue evidence="14">Whole body</tissue>
    </source>
</reference>
<dbReference type="STRING" id="520822.A0A195B6E9"/>
<dbReference type="Proteomes" id="UP000078540">
    <property type="component" value="Unassembled WGS sequence"/>
</dbReference>
<dbReference type="Gene3D" id="3.90.1150.10">
    <property type="entry name" value="Aspartate Aminotransferase, domain 1"/>
    <property type="match status" value="1"/>
</dbReference>
<dbReference type="InterPro" id="IPR022278">
    <property type="entry name" value="Pser_aminoTfrase"/>
</dbReference>
<keyword evidence="9" id="KW-0718">Serine biosynthesis</keyword>
<dbReference type="EMBL" id="KQ976585">
    <property type="protein sequence ID" value="KYM79759.1"/>
    <property type="molecule type" value="Genomic_DNA"/>
</dbReference>
<dbReference type="Pfam" id="PF17906">
    <property type="entry name" value="HTH_48"/>
    <property type="match status" value="1"/>
</dbReference>
<dbReference type="GO" id="GO:0005737">
    <property type="term" value="C:cytoplasm"/>
    <property type="evidence" value="ECO:0007669"/>
    <property type="project" value="TreeGrafter"/>
</dbReference>
<evidence type="ECO:0000256" key="6">
    <source>
        <dbReference type="ARBA" id="ARBA00022605"/>
    </source>
</evidence>
<evidence type="ECO:0000256" key="2">
    <source>
        <dbReference type="ARBA" id="ARBA00005099"/>
    </source>
</evidence>
<evidence type="ECO:0000256" key="10">
    <source>
        <dbReference type="ARBA" id="ARBA00047630"/>
    </source>
</evidence>
<dbReference type="GO" id="GO:0004648">
    <property type="term" value="F:O-phospho-L-serine:2-oxoglutarate aminotransferase activity"/>
    <property type="evidence" value="ECO:0007669"/>
    <property type="project" value="UniProtKB-EC"/>
</dbReference>
<sequence>MTKFVPNKEHSRIALIFCFHLKKTAAESYRLLGEAYGEHAPSQKTCEQWFQRFKIGDFDVADKEHGKPPKKDEDVELQALLDEDDSQTQKQLVEQLSVSQKAVSNRLREMGKIQKVDRWVPHELNERQMERRKVLKKVQKELLAYGNTQISILELSHRSNDFKKVIDDAQATLRDILNIPDNYKILFMQGGGTAIFAAIPLNIMNTGTADYLVTGSWSAKAAKEATKYGKVNMVLSNMTKYTEIPHPSTWNLNANASYVYYCANETIHGIEFNFIPEINGIPLVADMSSNILTKPFEVSKFAVIFAGAQKNIGPAGVTLVIVRNDILGRAMDVCPTVLNFTIMANDNSLHNTPPVFQIYVMDLVFEWIKQNGGVEGMQNSARNKSNKIYNVIDGSEGFYVCPVKSDVRSKMNIPFRIKNGDEELEKKFLLGATARGMLQLKGHRSVGGIRASLYNAITEEEAETLANYMKWFYDKHCKKVEK</sequence>
<accession>A0A195B6E9</accession>
<dbReference type="Gene3D" id="3.40.640.10">
    <property type="entry name" value="Type I PLP-dependent aspartate aminotransferase-like (Major domain)"/>
    <property type="match status" value="1"/>
</dbReference>
<dbReference type="GO" id="GO:0030170">
    <property type="term" value="F:pyridoxal phosphate binding"/>
    <property type="evidence" value="ECO:0007669"/>
    <property type="project" value="TreeGrafter"/>
</dbReference>
<dbReference type="InterPro" id="IPR041426">
    <property type="entry name" value="Mos1_HTH"/>
</dbReference>
<evidence type="ECO:0000259" key="12">
    <source>
        <dbReference type="Pfam" id="PF00266"/>
    </source>
</evidence>
<dbReference type="PANTHER" id="PTHR43247:SF1">
    <property type="entry name" value="PHOSPHOSERINE AMINOTRANSFERASE"/>
    <property type="match status" value="1"/>
</dbReference>
<keyword evidence="15" id="KW-1185">Reference proteome</keyword>
<evidence type="ECO:0000259" key="13">
    <source>
        <dbReference type="Pfam" id="PF17906"/>
    </source>
</evidence>
<evidence type="ECO:0000256" key="4">
    <source>
        <dbReference type="ARBA" id="ARBA00013030"/>
    </source>
</evidence>
<dbReference type="EC" id="2.6.1.52" evidence="4"/>
<dbReference type="InterPro" id="IPR000192">
    <property type="entry name" value="Aminotrans_V_dom"/>
</dbReference>
<dbReference type="InterPro" id="IPR015422">
    <property type="entry name" value="PyrdxlP-dep_Trfase_small"/>
</dbReference>
<name>A0A195B6E9_9HYME</name>
<evidence type="ECO:0000256" key="7">
    <source>
        <dbReference type="ARBA" id="ARBA00022679"/>
    </source>
</evidence>
<dbReference type="NCBIfam" id="TIGR01364">
    <property type="entry name" value="serC_1"/>
    <property type="match status" value="1"/>
</dbReference>
<evidence type="ECO:0000256" key="1">
    <source>
        <dbReference type="ARBA" id="ARBA00001933"/>
    </source>
</evidence>
<dbReference type="UniPathway" id="UPA00135">
    <property type="reaction ID" value="UER00197"/>
</dbReference>
<comment type="similarity">
    <text evidence="3">Belongs to the class-V pyridoxal-phosphate-dependent aminotransferase family. SerC subfamily.</text>
</comment>
<dbReference type="HAMAP" id="MF_00160">
    <property type="entry name" value="SerC_aminotrans_5"/>
    <property type="match status" value="1"/>
</dbReference>
<dbReference type="FunFam" id="3.40.640.10:FF:000010">
    <property type="entry name" value="Phosphoserine aminotransferase"/>
    <property type="match status" value="1"/>
</dbReference>
<organism evidence="14 15">
    <name type="scientific">Atta colombica</name>
    <dbReference type="NCBI Taxonomy" id="520822"/>
    <lineage>
        <taxon>Eukaryota</taxon>
        <taxon>Metazoa</taxon>
        <taxon>Ecdysozoa</taxon>
        <taxon>Arthropoda</taxon>
        <taxon>Hexapoda</taxon>
        <taxon>Insecta</taxon>
        <taxon>Pterygota</taxon>
        <taxon>Neoptera</taxon>
        <taxon>Endopterygota</taxon>
        <taxon>Hymenoptera</taxon>
        <taxon>Apocrita</taxon>
        <taxon>Aculeata</taxon>
        <taxon>Formicoidea</taxon>
        <taxon>Formicidae</taxon>
        <taxon>Myrmicinae</taxon>
        <taxon>Atta</taxon>
    </lineage>
</organism>
<dbReference type="NCBIfam" id="NF003764">
    <property type="entry name" value="PRK05355.1"/>
    <property type="match status" value="1"/>
</dbReference>
<evidence type="ECO:0000256" key="8">
    <source>
        <dbReference type="ARBA" id="ARBA00022898"/>
    </source>
</evidence>
<dbReference type="AlphaFoldDB" id="A0A195B6E9"/>
<dbReference type="InterPro" id="IPR015424">
    <property type="entry name" value="PyrdxlP-dep_Trfase"/>
</dbReference>
<keyword evidence="5 14" id="KW-0032">Aminotransferase</keyword>
<dbReference type="SUPFAM" id="SSF53383">
    <property type="entry name" value="PLP-dependent transferases"/>
    <property type="match status" value="1"/>
</dbReference>